<feature type="region of interest" description="Disordered" evidence="1">
    <location>
        <begin position="40"/>
        <end position="78"/>
    </location>
</feature>
<proteinExistence type="predicted"/>
<sequence>MSGYNLTLKLMVSANQTNMIPAEVTTKEVVEIPKALPAPKEPKVREEQMVLEEASARSFGEGARGSGGPERGTQPGDG</sequence>
<feature type="compositionally biased region" description="Gly residues" evidence="1">
    <location>
        <begin position="62"/>
        <end position="78"/>
    </location>
</feature>
<accession>A0A0J7K6N3</accession>
<evidence type="ECO:0000313" key="2">
    <source>
        <dbReference type="EMBL" id="KMQ85861.1"/>
    </source>
</evidence>
<keyword evidence="3" id="KW-1185">Reference proteome</keyword>
<evidence type="ECO:0000256" key="1">
    <source>
        <dbReference type="SAM" id="MobiDB-lite"/>
    </source>
</evidence>
<organism evidence="2 3">
    <name type="scientific">Lasius niger</name>
    <name type="common">Black garden ant</name>
    <dbReference type="NCBI Taxonomy" id="67767"/>
    <lineage>
        <taxon>Eukaryota</taxon>
        <taxon>Metazoa</taxon>
        <taxon>Ecdysozoa</taxon>
        <taxon>Arthropoda</taxon>
        <taxon>Hexapoda</taxon>
        <taxon>Insecta</taxon>
        <taxon>Pterygota</taxon>
        <taxon>Neoptera</taxon>
        <taxon>Endopterygota</taxon>
        <taxon>Hymenoptera</taxon>
        <taxon>Apocrita</taxon>
        <taxon>Aculeata</taxon>
        <taxon>Formicoidea</taxon>
        <taxon>Formicidae</taxon>
        <taxon>Formicinae</taxon>
        <taxon>Lasius</taxon>
        <taxon>Lasius</taxon>
    </lineage>
</organism>
<reference evidence="2 3" key="1">
    <citation type="submission" date="2015-04" db="EMBL/GenBank/DDBJ databases">
        <title>Lasius niger genome sequencing.</title>
        <authorList>
            <person name="Konorov E.A."/>
            <person name="Nikitin M.A."/>
            <person name="Kirill M.V."/>
            <person name="Chang P."/>
        </authorList>
    </citation>
    <scope>NUCLEOTIDE SEQUENCE [LARGE SCALE GENOMIC DNA]</scope>
    <source>
        <tissue evidence="2">Whole</tissue>
    </source>
</reference>
<name>A0A0J7K6N3_LASNI</name>
<gene>
    <name evidence="2" type="ORF">RF55_15351</name>
</gene>
<dbReference type="AlphaFoldDB" id="A0A0J7K6N3"/>
<dbReference type="PaxDb" id="67767-A0A0J7K6N3"/>
<dbReference type="Proteomes" id="UP000036403">
    <property type="component" value="Unassembled WGS sequence"/>
</dbReference>
<dbReference type="EMBL" id="LBMM01013023">
    <property type="protein sequence ID" value="KMQ85861.1"/>
    <property type="molecule type" value="Genomic_DNA"/>
</dbReference>
<protein>
    <submittedName>
        <fullName evidence="2">Cation h+ exchanger</fullName>
    </submittedName>
</protein>
<evidence type="ECO:0000313" key="3">
    <source>
        <dbReference type="Proteomes" id="UP000036403"/>
    </source>
</evidence>
<comment type="caution">
    <text evidence="2">The sequence shown here is derived from an EMBL/GenBank/DDBJ whole genome shotgun (WGS) entry which is preliminary data.</text>
</comment>